<dbReference type="EC" id="4.6.1.1" evidence="2"/>
<dbReference type="AlphaFoldDB" id="A0A3B0YM72"/>
<proteinExistence type="predicted"/>
<gene>
    <name evidence="2" type="ORF">MNBD_GAMMA13-923</name>
</gene>
<organism evidence="2">
    <name type="scientific">hydrothermal vent metagenome</name>
    <dbReference type="NCBI Taxonomy" id="652676"/>
    <lineage>
        <taxon>unclassified sequences</taxon>
        <taxon>metagenomes</taxon>
        <taxon>ecological metagenomes</taxon>
    </lineage>
</organism>
<feature type="domain" description="Tll0287-like" evidence="1">
    <location>
        <begin position="41"/>
        <end position="198"/>
    </location>
</feature>
<dbReference type="InterPro" id="IPR021796">
    <property type="entry name" value="Tll0287-like_dom"/>
</dbReference>
<dbReference type="GO" id="GO:0004016">
    <property type="term" value="F:adenylate cyclase activity"/>
    <property type="evidence" value="ECO:0007669"/>
    <property type="project" value="UniProtKB-EC"/>
</dbReference>
<dbReference type="EMBL" id="UOFK01000295">
    <property type="protein sequence ID" value="VAW82048.1"/>
    <property type="molecule type" value="Genomic_DNA"/>
</dbReference>
<keyword evidence="2" id="KW-0456">Lyase</keyword>
<evidence type="ECO:0000313" key="2">
    <source>
        <dbReference type="EMBL" id="VAW82048.1"/>
    </source>
</evidence>
<sequence>MKQLHITLIGLGIVASIASIGTSIADNEAYNQPSISLRAMTDALHLVLDSNRTIYTKKIVNRLAKKEKVIKASEHFEDDKALALPAQMFRFGAELVAKRAENLDGVNFSYSLQSLWPINKQNAPKTAVEKEGLKFIADNKGKNFYQEEVLGGVKYFTAIYPDVSVAPVCASCHNDHKDTPKRDFKLGDVMGGVVIRIPMDG</sequence>
<evidence type="ECO:0000259" key="1">
    <source>
        <dbReference type="Pfam" id="PF11845"/>
    </source>
</evidence>
<name>A0A3B0YM72_9ZZZZ</name>
<protein>
    <submittedName>
        <fullName evidence="2">Adenylate cyclase</fullName>
        <ecNumber evidence="2">4.6.1.1</ecNumber>
    </submittedName>
</protein>
<dbReference type="Pfam" id="PF11845">
    <property type="entry name" value="Tll0287-like"/>
    <property type="match status" value="1"/>
</dbReference>
<reference evidence="2" key="1">
    <citation type="submission" date="2018-06" db="EMBL/GenBank/DDBJ databases">
        <authorList>
            <person name="Zhirakovskaya E."/>
        </authorList>
    </citation>
    <scope>NUCLEOTIDE SEQUENCE</scope>
</reference>
<accession>A0A3B0YM72</accession>